<dbReference type="AlphaFoldDB" id="A0A4R4FDJ8"/>
<evidence type="ECO:0000256" key="3">
    <source>
        <dbReference type="ARBA" id="ARBA00004663"/>
    </source>
</evidence>
<comment type="function">
    <text evidence="14 19">Joins adenosylcobinamide-GDP and alpha-ribazole to generate adenosylcobalamin (Ado-cobalamin). Also synthesizes adenosylcobalamin 5'-phosphate from adenosylcobinamide-GDP and alpha-ribazole 5'-phosphate.</text>
</comment>
<dbReference type="GO" id="GO:0051073">
    <property type="term" value="F:adenosylcobinamide-GDP ribazoletransferase activity"/>
    <property type="evidence" value="ECO:0007669"/>
    <property type="project" value="UniProtKB-UniRule"/>
</dbReference>
<evidence type="ECO:0000256" key="11">
    <source>
        <dbReference type="ARBA" id="ARBA00022842"/>
    </source>
</evidence>
<dbReference type="RefSeq" id="WP_132278294.1">
    <property type="nucleotide sequence ID" value="NZ_JAOBST010000014.1"/>
</dbReference>
<evidence type="ECO:0000256" key="10">
    <source>
        <dbReference type="ARBA" id="ARBA00022692"/>
    </source>
</evidence>
<dbReference type="PANTHER" id="PTHR34148">
    <property type="entry name" value="ADENOSYLCOBINAMIDE-GDP RIBAZOLETRANSFERASE"/>
    <property type="match status" value="1"/>
</dbReference>
<feature type="transmembrane region" description="Helical" evidence="19">
    <location>
        <begin position="230"/>
        <end position="250"/>
    </location>
</feature>
<comment type="pathway">
    <text evidence="3 19">Cofactor biosynthesis; adenosylcobalamin biosynthesis; adenosylcobalamin from cob(II)yrinate a,c-diamide: step 7/7.</text>
</comment>
<evidence type="ECO:0000256" key="18">
    <source>
        <dbReference type="ARBA" id="ARBA00049504"/>
    </source>
</evidence>
<feature type="transmembrane region" description="Helical" evidence="19">
    <location>
        <begin position="61"/>
        <end position="79"/>
    </location>
</feature>
<evidence type="ECO:0000256" key="9">
    <source>
        <dbReference type="ARBA" id="ARBA00022679"/>
    </source>
</evidence>
<keyword evidence="21" id="KW-1185">Reference proteome</keyword>
<dbReference type="Proteomes" id="UP000295710">
    <property type="component" value="Unassembled WGS sequence"/>
</dbReference>
<name>A0A4R4FDJ8_9FIRM</name>
<keyword evidence="10 19" id="KW-0812">Transmembrane</keyword>
<keyword evidence="13 19" id="KW-0472">Membrane</keyword>
<evidence type="ECO:0000256" key="4">
    <source>
        <dbReference type="ARBA" id="ARBA00010561"/>
    </source>
</evidence>
<comment type="subcellular location">
    <subcellularLocation>
        <location evidence="2 19">Cell membrane</location>
        <topology evidence="2 19">Multi-pass membrane protein</topology>
    </subcellularLocation>
</comment>
<feature type="transmembrane region" description="Helical" evidence="19">
    <location>
        <begin position="200"/>
        <end position="218"/>
    </location>
</feature>
<dbReference type="Pfam" id="PF02654">
    <property type="entry name" value="CobS"/>
    <property type="match status" value="1"/>
</dbReference>
<evidence type="ECO:0000256" key="1">
    <source>
        <dbReference type="ARBA" id="ARBA00001946"/>
    </source>
</evidence>
<dbReference type="EC" id="2.7.8.26" evidence="5 19"/>
<keyword evidence="9 19" id="KW-0808">Transferase</keyword>
<dbReference type="PANTHER" id="PTHR34148:SF1">
    <property type="entry name" value="ADENOSYLCOBINAMIDE-GDP RIBAZOLETRANSFERASE"/>
    <property type="match status" value="1"/>
</dbReference>
<protein>
    <recommendedName>
        <fullName evidence="6 19">Adenosylcobinamide-GDP ribazoletransferase</fullName>
        <ecNumber evidence="5 19">2.7.8.26</ecNumber>
    </recommendedName>
    <alternativeName>
        <fullName evidence="16 19">Cobalamin synthase</fullName>
    </alternativeName>
    <alternativeName>
        <fullName evidence="15 19">Cobalamin-5'-phosphate synthase</fullName>
    </alternativeName>
</protein>
<gene>
    <name evidence="19" type="primary">cobS</name>
    <name evidence="20" type="ORF">E1963_12080</name>
</gene>
<keyword evidence="11 19" id="KW-0460">Magnesium</keyword>
<evidence type="ECO:0000256" key="19">
    <source>
        <dbReference type="HAMAP-Rule" id="MF_00719"/>
    </source>
</evidence>
<comment type="caution">
    <text evidence="20">The sequence shown here is derived from an EMBL/GenBank/DDBJ whole genome shotgun (WGS) entry which is preliminary data.</text>
</comment>
<feature type="transmembrane region" description="Helical" evidence="19">
    <location>
        <begin position="177"/>
        <end position="194"/>
    </location>
</feature>
<comment type="cofactor">
    <cofactor evidence="1 19">
        <name>Mg(2+)</name>
        <dbReference type="ChEBI" id="CHEBI:18420"/>
    </cofactor>
</comment>
<evidence type="ECO:0000313" key="21">
    <source>
        <dbReference type="Proteomes" id="UP000295710"/>
    </source>
</evidence>
<proteinExistence type="inferred from homology"/>
<feature type="transmembrane region" description="Helical" evidence="19">
    <location>
        <begin position="31"/>
        <end position="55"/>
    </location>
</feature>
<keyword evidence="12 19" id="KW-1133">Transmembrane helix</keyword>
<evidence type="ECO:0000256" key="5">
    <source>
        <dbReference type="ARBA" id="ARBA00013200"/>
    </source>
</evidence>
<evidence type="ECO:0000256" key="13">
    <source>
        <dbReference type="ARBA" id="ARBA00023136"/>
    </source>
</evidence>
<evidence type="ECO:0000256" key="15">
    <source>
        <dbReference type="ARBA" id="ARBA00032605"/>
    </source>
</evidence>
<organism evidence="20 21">
    <name type="scientific">Extibacter muris</name>
    <dbReference type="NCBI Taxonomy" id="1796622"/>
    <lineage>
        <taxon>Bacteria</taxon>
        <taxon>Bacillati</taxon>
        <taxon>Bacillota</taxon>
        <taxon>Clostridia</taxon>
        <taxon>Lachnospirales</taxon>
        <taxon>Lachnospiraceae</taxon>
        <taxon>Extibacter</taxon>
    </lineage>
</organism>
<evidence type="ECO:0000256" key="17">
    <source>
        <dbReference type="ARBA" id="ARBA00048623"/>
    </source>
</evidence>
<dbReference type="HAMAP" id="MF_00719">
    <property type="entry name" value="CobS"/>
    <property type="match status" value="1"/>
</dbReference>
<feature type="transmembrane region" description="Helical" evidence="19">
    <location>
        <begin position="135"/>
        <end position="157"/>
    </location>
</feature>
<evidence type="ECO:0000256" key="12">
    <source>
        <dbReference type="ARBA" id="ARBA00022989"/>
    </source>
</evidence>
<evidence type="ECO:0000313" key="20">
    <source>
        <dbReference type="EMBL" id="TDA21398.1"/>
    </source>
</evidence>
<dbReference type="GO" id="GO:0008818">
    <property type="term" value="F:cobalamin 5'-phosphate synthase activity"/>
    <property type="evidence" value="ECO:0007669"/>
    <property type="project" value="UniProtKB-UniRule"/>
</dbReference>
<evidence type="ECO:0000256" key="14">
    <source>
        <dbReference type="ARBA" id="ARBA00025228"/>
    </source>
</evidence>
<dbReference type="UniPathway" id="UPA00148">
    <property type="reaction ID" value="UER00238"/>
</dbReference>
<keyword evidence="7 19" id="KW-1003">Cell membrane</keyword>
<evidence type="ECO:0000256" key="7">
    <source>
        <dbReference type="ARBA" id="ARBA00022475"/>
    </source>
</evidence>
<accession>A0A4R4FDJ8</accession>
<evidence type="ECO:0000256" key="8">
    <source>
        <dbReference type="ARBA" id="ARBA00022573"/>
    </source>
</evidence>
<evidence type="ECO:0000256" key="6">
    <source>
        <dbReference type="ARBA" id="ARBA00015850"/>
    </source>
</evidence>
<dbReference type="GO" id="GO:0009236">
    <property type="term" value="P:cobalamin biosynthetic process"/>
    <property type="evidence" value="ECO:0007669"/>
    <property type="project" value="UniProtKB-UniRule"/>
</dbReference>
<reference evidence="20 21" key="1">
    <citation type="journal article" date="2016" name="Nat. Microbiol.">
        <title>The Mouse Intestinal Bacterial Collection (miBC) provides host-specific insight into cultured diversity and functional potential of the gut microbiota.</title>
        <authorList>
            <person name="Lagkouvardos I."/>
            <person name="Pukall R."/>
            <person name="Abt B."/>
            <person name="Foesel B.U."/>
            <person name="Meier-Kolthoff J.P."/>
            <person name="Kumar N."/>
            <person name="Bresciani A."/>
            <person name="Martinez I."/>
            <person name="Just S."/>
            <person name="Ziegler C."/>
            <person name="Brugiroux S."/>
            <person name="Garzetti D."/>
            <person name="Wenning M."/>
            <person name="Bui T.P."/>
            <person name="Wang J."/>
            <person name="Hugenholtz F."/>
            <person name="Plugge C.M."/>
            <person name="Peterson D.A."/>
            <person name="Hornef M.W."/>
            <person name="Baines J.F."/>
            <person name="Smidt H."/>
            <person name="Walter J."/>
            <person name="Kristiansen K."/>
            <person name="Nielsen H.B."/>
            <person name="Haller D."/>
            <person name="Overmann J."/>
            <person name="Stecher B."/>
            <person name="Clavel T."/>
        </authorList>
    </citation>
    <scope>NUCLEOTIDE SEQUENCE [LARGE SCALE GENOMIC DNA]</scope>
    <source>
        <strain evidence="20 21">DSM 28560</strain>
    </source>
</reference>
<comment type="catalytic activity">
    <reaction evidence="18 19">
        <text>alpha-ribazole 5'-phosphate + adenosylcob(III)inamide-GDP = adenosylcob(III)alamin 5'-phosphate + GMP + H(+)</text>
        <dbReference type="Rhea" id="RHEA:23560"/>
        <dbReference type="ChEBI" id="CHEBI:15378"/>
        <dbReference type="ChEBI" id="CHEBI:57918"/>
        <dbReference type="ChEBI" id="CHEBI:58115"/>
        <dbReference type="ChEBI" id="CHEBI:60487"/>
        <dbReference type="ChEBI" id="CHEBI:60493"/>
        <dbReference type="EC" id="2.7.8.26"/>
    </reaction>
</comment>
<dbReference type="GO" id="GO:0005886">
    <property type="term" value="C:plasma membrane"/>
    <property type="evidence" value="ECO:0007669"/>
    <property type="project" value="UniProtKB-SubCell"/>
</dbReference>
<comment type="similarity">
    <text evidence="4 19">Belongs to the CobS family.</text>
</comment>
<evidence type="ECO:0000256" key="16">
    <source>
        <dbReference type="ARBA" id="ARBA00032853"/>
    </source>
</evidence>
<comment type="catalytic activity">
    <reaction evidence="17 19">
        <text>alpha-ribazole + adenosylcob(III)inamide-GDP = adenosylcob(III)alamin + GMP + H(+)</text>
        <dbReference type="Rhea" id="RHEA:16049"/>
        <dbReference type="ChEBI" id="CHEBI:10329"/>
        <dbReference type="ChEBI" id="CHEBI:15378"/>
        <dbReference type="ChEBI" id="CHEBI:18408"/>
        <dbReference type="ChEBI" id="CHEBI:58115"/>
        <dbReference type="ChEBI" id="CHEBI:60487"/>
        <dbReference type="EC" id="2.7.8.26"/>
    </reaction>
</comment>
<sequence>MYLYESFIIAISMYSKIPVPRVEWNEKNMKYAICFFPVVGAVTGILVMGIGRILLHAGAGSLLFAAVMTLLPVLVTGGIHMDGFMDTLDALGSYGGREKKLEILKDPHAGAFAVLGLGCYLLWSVAVWSEADADMLPVIGCSYVISRAFSGFSVVTFQAARDTGLARTFQDGAVRKTVGIVMLIVLLSSVVLSLRLDVRMGAASAAAGLLSFCCYKAVCYRQFGGMTGDLAGYFLQICELAMLTGIVLAGRLL</sequence>
<evidence type="ECO:0000256" key="2">
    <source>
        <dbReference type="ARBA" id="ARBA00004651"/>
    </source>
</evidence>
<dbReference type="EMBL" id="SMMX01000009">
    <property type="protein sequence ID" value="TDA21398.1"/>
    <property type="molecule type" value="Genomic_DNA"/>
</dbReference>
<keyword evidence="8 19" id="KW-0169">Cobalamin biosynthesis</keyword>
<dbReference type="InterPro" id="IPR003805">
    <property type="entry name" value="CobS"/>
</dbReference>
<feature type="transmembrane region" description="Helical" evidence="19">
    <location>
        <begin position="109"/>
        <end position="129"/>
    </location>
</feature>